<feature type="compositionally biased region" description="Basic and acidic residues" evidence="1">
    <location>
        <begin position="444"/>
        <end position="454"/>
    </location>
</feature>
<evidence type="ECO:0000256" key="1">
    <source>
        <dbReference type="SAM" id="MobiDB-lite"/>
    </source>
</evidence>
<sequence length="454" mass="52364">MLASSVRWLYIRRVLRLRVTRIVLLLFCLFNLLDVLRIHDHLGRHGHVRRREAKPSRPHERVYIASMHFNNGPVLKSHWNQAVLDLTEAFGPDNVFVSVFESGSWDDTKDVLRELDRELDRRGVARRVEVSDVTHQDEMDNPDKGEGWVDTARHKRELRRIPYLAKLRNRTIQDLLDLHDKGVHFDKVLFLNDVVFTVEDVLALMDTNGGDYGAACSLDFSKPPRYYDTFALRDIEGREHVMQTWPYFRARTSRNALVRNMDAVPVTSCWNGMVVMPAEPFVSSTTRLRFRGVPDSLARYHVEGSECCLIHADNPLSRTRGVYLNPRVRVGYNPAAYEATHPVSGSWVSAWDIFRGIWTNRIKRWTSVTLKGLVVESRLRRWKREAKGNQEPGVFCLINEMQVLAHNGWAHSYSTKKIHSTCLSNETPAVLTNAHRQTKGHHGIVPERHGGRNR</sequence>
<dbReference type="EMBL" id="SRPY01000089">
    <property type="protein sequence ID" value="KAG5928943.1"/>
    <property type="molecule type" value="Genomic_DNA"/>
</dbReference>
<protein>
    <recommendedName>
        <fullName evidence="4">Polysaccharide export protein</fullName>
    </recommendedName>
</protein>
<evidence type="ECO:0008006" key="4">
    <source>
        <dbReference type="Google" id="ProtNLM"/>
    </source>
</evidence>
<dbReference type="PANTHER" id="PTHR34144:SF7">
    <property type="entry name" value="EXPORT PROTEIN (CAP59), PUTATIVE (AFU_ORTHOLOGUE AFUA_7G05020)-RELATED"/>
    <property type="match status" value="1"/>
</dbReference>
<comment type="caution">
    <text evidence="2">The sequence shown here is derived from an EMBL/GenBank/DDBJ whole genome shotgun (WGS) entry which is preliminary data.</text>
</comment>
<reference evidence="2" key="1">
    <citation type="journal article" date="2020" name="bioRxiv">
        <title>Whole genome comparisons of ergot fungi reveals the divergence and evolution of species within the genus Claviceps are the result of varying mechanisms driving genome evolution and host range expansion.</title>
        <authorList>
            <person name="Wyka S.A."/>
            <person name="Mondo S.J."/>
            <person name="Liu M."/>
            <person name="Dettman J."/>
            <person name="Nalam V."/>
            <person name="Broders K.D."/>
        </authorList>
    </citation>
    <scope>NUCLEOTIDE SEQUENCE</scope>
    <source>
        <strain evidence="2">CCC 489</strain>
    </source>
</reference>
<evidence type="ECO:0000313" key="3">
    <source>
        <dbReference type="Proteomes" id="UP000811619"/>
    </source>
</evidence>
<dbReference type="AlphaFoldDB" id="A0A8K0JB84"/>
<dbReference type="Pfam" id="PF11735">
    <property type="entry name" value="CAP59_mtransfer"/>
    <property type="match status" value="1"/>
</dbReference>
<name>A0A8K0JB84_9HYPO</name>
<keyword evidence="3" id="KW-1185">Reference proteome</keyword>
<accession>A0A8K0JB84</accession>
<organism evidence="2 3">
    <name type="scientific">Claviceps africana</name>
    <dbReference type="NCBI Taxonomy" id="83212"/>
    <lineage>
        <taxon>Eukaryota</taxon>
        <taxon>Fungi</taxon>
        <taxon>Dikarya</taxon>
        <taxon>Ascomycota</taxon>
        <taxon>Pezizomycotina</taxon>
        <taxon>Sordariomycetes</taxon>
        <taxon>Hypocreomycetidae</taxon>
        <taxon>Hypocreales</taxon>
        <taxon>Clavicipitaceae</taxon>
        <taxon>Claviceps</taxon>
    </lineage>
</organism>
<dbReference type="InterPro" id="IPR021047">
    <property type="entry name" value="Mannosyltransferase_CMT1"/>
</dbReference>
<evidence type="ECO:0000313" key="2">
    <source>
        <dbReference type="EMBL" id="KAG5928943.1"/>
    </source>
</evidence>
<dbReference type="Proteomes" id="UP000811619">
    <property type="component" value="Unassembled WGS sequence"/>
</dbReference>
<gene>
    <name evidence="2" type="ORF">E4U42_007648</name>
</gene>
<proteinExistence type="predicted"/>
<dbReference type="PANTHER" id="PTHR34144">
    <property type="entry name" value="CHROMOSOME 8, WHOLE GENOME SHOTGUN SEQUENCE"/>
    <property type="match status" value="1"/>
</dbReference>
<dbReference type="OrthoDB" id="262547at2759"/>
<feature type="region of interest" description="Disordered" evidence="1">
    <location>
        <begin position="434"/>
        <end position="454"/>
    </location>
</feature>